<name>A0ABU7UY75_9GAMM</name>
<comment type="caution">
    <text evidence="1">The sequence shown here is derived from an EMBL/GenBank/DDBJ whole genome shotgun (WGS) entry which is preliminary data.</text>
</comment>
<protein>
    <recommendedName>
        <fullName evidence="3">Apea-like HEPN domain-containing protein</fullName>
    </recommendedName>
</protein>
<evidence type="ECO:0008006" key="3">
    <source>
        <dbReference type="Google" id="ProtNLM"/>
    </source>
</evidence>
<dbReference type="EMBL" id="JAZHBO010000001">
    <property type="protein sequence ID" value="MEF2155045.1"/>
    <property type="molecule type" value="Genomic_DNA"/>
</dbReference>
<reference evidence="1 2" key="1">
    <citation type="submission" date="2024-01" db="EMBL/GenBank/DDBJ databases">
        <title>Novel species of the genus Luteimonas isolated from rivers.</title>
        <authorList>
            <person name="Lu H."/>
        </authorList>
    </citation>
    <scope>NUCLEOTIDE SEQUENCE [LARGE SCALE GENOMIC DNA]</scope>
    <source>
        <strain evidence="1 2">FXH3W</strain>
    </source>
</reference>
<gene>
    <name evidence="1" type="ORF">V3390_02165</name>
</gene>
<keyword evidence="2" id="KW-1185">Reference proteome</keyword>
<dbReference type="RefSeq" id="WP_331703187.1">
    <property type="nucleotide sequence ID" value="NZ_JAZHBO010000001.1"/>
</dbReference>
<sequence>MDDPAARFIFLWISLNAAYAREFGHEMSERDQARDFIARLLQCDKEKRIHAALFDTFSGPIRLLIDNKFVFEPFWTALRTHDDSEKWRESFDAARALAMRAIVNGETELLMSIVADRLYVLRNQLVHGGATWNSGANRSQLADAVAILSTLMPIIIELMIDCPEMALENDRINYPWIR</sequence>
<evidence type="ECO:0000313" key="2">
    <source>
        <dbReference type="Proteomes" id="UP001356170"/>
    </source>
</evidence>
<organism evidence="1 2">
    <name type="scientific">Aquilutibacter rugosus</name>
    <dbReference type="NCBI Taxonomy" id="3115820"/>
    <lineage>
        <taxon>Bacteria</taxon>
        <taxon>Pseudomonadati</taxon>
        <taxon>Pseudomonadota</taxon>
        <taxon>Gammaproteobacteria</taxon>
        <taxon>Lysobacterales</taxon>
        <taxon>Lysobacteraceae</taxon>
        <taxon>Aquilutibacter</taxon>
    </lineage>
</organism>
<evidence type="ECO:0000313" key="1">
    <source>
        <dbReference type="EMBL" id="MEF2155045.1"/>
    </source>
</evidence>
<accession>A0ABU7UY75</accession>
<proteinExistence type="predicted"/>
<dbReference type="Proteomes" id="UP001356170">
    <property type="component" value="Unassembled WGS sequence"/>
</dbReference>